<evidence type="ECO:0000259" key="1">
    <source>
        <dbReference type="Pfam" id="PF09983"/>
    </source>
</evidence>
<feature type="domain" description="DUF3322" evidence="2">
    <location>
        <begin position="4"/>
        <end position="186"/>
    </location>
</feature>
<dbReference type="InterPro" id="IPR024534">
    <property type="entry name" value="JetD_C"/>
</dbReference>
<name>A0ABY2SFV1_9HYPH</name>
<proteinExistence type="predicted"/>
<organism evidence="3 4">
    <name type="scientific">Martelella alba</name>
    <dbReference type="NCBI Taxonomy" id="2590451"/>
    <lineage>
        <taxon>Bacteria</taxon>
        <taxon>Pseudomonadati</taxon>
        <taxon>Pseudomonadota</taxon>
        <taxon>Alphaproteobacteria</taxon>
        <taxon>Hyphomicrobiales</taxon>
        <taxon>Aurantimonadaceae</taxon>
        <taxon>Martelella</taxon>
    </lineage>
</organism>
<sequence>MYSPESLRKKLSRQWDNPTLRAERLLVPGSWPLCLSIGKPTAKVFAEQPQGVLRHVQSWRQVAIGHVEWENVSYRASDSPIFLPLRWILTTPSDWVNAAADPVVSRDFRLLEQIIEQVDPLFHPLLVSHRSLWRNKEPQDIISAARLACRLTPGCAKGLPLRLLSGQGVDTKFIETNMSLLTQLLDVRFSGEASEQGLTTFLDAFDESSHWVLVVPLSPGLLPFEKCRVTTAELAKTALTASRVLVIENEQCLHQLPALSDTIAILGCGLDIQWLSSPALDDKHIAYWGDMDSWGLLMLARARRCRPALYALLMNHEAFERYAIHSAVPEPVKAQEAVPEGLLPEEADFYRYLTSLSCGRLEQEFLPAKTVEEALMGWQEGLQMRLKEQ</sequence>
<dbReference type="EMBL" id="SZPQ01000042">
    <property type="protein sequence ID" value="TKI03513.1"/>
    <property type="molecule type" value="Genomic_DNA"/>
</dbReference>
<gene>
    <name evidence="3" type="ORF">FCN80_21305</name>
</gene>
<dbReference type="InterPro" id="IPR014544">
    <property type="entry name" value="UCP028408"/>
</dbReference>
<evidence type="ECO:0000259" key="2">
    <source>
        <dbReference type="Pfam" id="PF11795"/>
    </source>
</evidence>
<dbReference type="RefSeq" id="WP_136992357.1">
    <property type="nucleotide sequence ID" value="NZ_SZPQ01000042.1"/>
</dbReference>
<accession>A0ABY2SFV1</accession>
<dbReference type="Proteomes" id="UP000305202">
    <property type="component" value="Unassembled WGS sequence"/>
</dbReference>
<protein>
    <recommendedName>
        <fullName evidence="5">Wadjet protein JetD C-terminal domain-containing protein</fullName>
    </recommendedName>
</protein>
<dbReference type="InterPro" id="IPR024537">
    <property type="entry name" value="DUF3322"/>
</dbReference>
<comment type="caution">
    <text evidence="3">The sequence shown here is derived from an EMBL/GenBank/DDBJ whole genome shotgun (WGS) entry which is preliminary data.</text>
</comment>
<keyword evidence="4" id="KW-1185">Reference proteome</keyword>
<dbReference type="Pfam" id="PF11795">
    <property type="entry name" value="DUF3322"/>
    <property type="match status" value="1"/>
</dbReference>
<feature type="domain" description="Wadjet protein JetD C-terminal" evidence="1">
    <location>
        <begin position="205"/>
        <end position="375"/>
    </location>
</feature>
<dbReference type="Pfam" id="PF09983">
    <property type="entry name" value="JetD_C"/>
    <property type="match status" value="1"/>
</dbReference>
<evidence type="ECO:0000313" key="3">
    <source>
        <dbReference type="EMBL" id="TKI03513.1"/>
    </source>
</evidence>
<evidence type="ECO:0000313" key="4">
    <source>
        <dbReference type="Proteomes" id="UP000305202"/>
    </source>
</evidence>
<evidence type="ECO:0008006" key="5">
    <source>
        <dbReference type="Google" id="ProtNLM"/>
    </source>
</evidence>
<reference evidence="3 4" key="1">
    <citation type="submission" date="2019-04" db="EMBL/GenBank/DDBJ databases">
        <authorList>
            <person name="Li M."/>
            <person name="Gao C."/>
        </authorList>
    </citation>
    <scope>NUCLEOTIDE SEQUENCE [LARGE SCALE GENOMIC DNA]</scope>
    <source>
        <strain evidence="3 4">BGMRC 2031</strain>
    </source>
</reference>
<dbReference type="PIRSF" id="PIRSF028408">
    <property type="entry name" value="UCP028408"/>
    <property type="match status" value="1"/>
</dbReference>